<gene>
    <name evidence="1" type="ORF">GIL414_LOCUS66872</name>
    <name evidence="2" type="ORF">SMN809_LOCUS74681</name>
</gene>
<accession>A0A8S3GXI1</accession>
<name>A0A8S3GXI1_9BILA</name>
<proteinExistence type="predicted"/>
<evidence type="ECO:0000313" key="1">
    <source>
        <dbReference type="EMBL" id="CAF5171474.1"/>
    </source>
</evidence>
<dbReference type="EMBL" id="CAJOBJ010320871">
    <property type="protein sequence ID" value="CAF5171474.1"/>
    <property type="molecule type" value="Genomic_DNA"/>
</dbReference>
<dbReference type="Proteomes" id="UP000676336">
    <property type="component" value="Unassembled WGS sequence"/>
</dbReference>
<feature type="non-terminal residue" evidence="1">
    <location>
        <position position="1"/>
    </location>
</feature>
<sequence>MNGNDDCLQPVKYLGKVRSMYAHGMGVAIEPVRIVWTRSKK</sequence>
<evidence type="ECO:0000313" key="3">
    <source>
        <dbReference type="Proteomes" id="UP000681720"/>
    </source>
</evidence>
<comment type="caution">
    <text evidence="1">The sequence shown here is derived from an EMBL/GenBank/DDBJ whole genome shotgun (WGS) entry which is preliminary data.</text>
</comment>
<protein>
    <submittedName>
        <fullName evidence="1">Uncharacterized protein</fullName>
    </submittedName>
</protein>
<dbReference type="Proteomes" id="UP000681720">
    <property type="component" value="Unassembled WGS sequence"/>
</dbReference>
<organism evidence="1 3">
    <name type="scientific">Rotaria magnacalcarata</name>
    <dbReference type="NCBI Taxonomy" id="392030"/>
    <lineage>
        <taxon>Eukaryota</taxon>
        <taxon>Metazoa</taxon>
        <taxon>Spiralia</taxon>
        <taxon>Gnathifera</taxon>
        <taxon>Rotifera</taxon>
        <taxon>Eurotatoria</taxon>
        <taxon>Bdelloidea</taxon>
        <taxon>Philodinida</taxon>
        <taxon>Philodinidae</taxon>
        <taxon>Rotaria</taxon>
    </lineage>
</organism>
<dbReference type="AlphaFoldDB" id="A0A8S3GXI1"/>
<evidence type="ECO:0000313" key="2">
    <source>
        <dbReference type="EMBL" id="CAF5198044.1"/>
    </source>
</evidence>
<dbReference type="EMBL" id="CAJOBI010330704">
    <property type="protein sequence ID" value="CAF5198044.1"/>
    <property type="molecule type" value="Genomic_DNA"/>
</dbReference>
<reference evidence="1" key="1">
    <citation type="submission" date="2021-02" db="EMBL/GenBank/DDBJ databases">
        <authorList>
            <person name="Nowell W R."/>
        </authorList>
    </citation>
    <scope>NUCLEOTIDE SEQUENCE</scope>
</reference>